<organism evidence="2">
    <name type="scientific">marine sediment metagenome</name>
    <dbReference type="NCBI Taxonomy" id="412755"/>
    <lineage>
        <taxon>unclassified sequences</taxon>
        <taxon>metagenomes</taxon>
        <taxon>ecological metagenomes</taxon>
    </lineage>
</organism>
<evidence type="ECO:0000259" key="1">
    <source>
        <dbReference type="Pfam" id="PF12728"/>
    </source>
</evidence>
<comment type="caution">
    <text evidence="2">The sequence shown here is derived from an EMBL/GenBank/DDBJ whole genome shotgun (WGS) entry which is preliminary data.</text>
</comment>
<dbReference type="NCBIfam" id="TIGR01764">
    <property type="entry name" value="excise"/>
    <property type="match status" value="1"/>
</dbReference>
<feature type="domain" description="Helix-turn-helix" evidence="1">
    <location>
        <begin position="24"/>
        <end position="67"/>
    </location>
</feature>
<protein>
    <recommendedName>
        <fullName evidence="1">Helix-turn-helix domain-containing protein</fullName>
    </recommendedName>
</protein>
<dbReference type="InterPro" id="IPR041657">
    <property type="entry name" value="HTH_17"/>
</dbReference>
<feature type="non-terminal residue" evidence="2">
    <location>
        <position position="1"/>
    </location>
</feature>
<dbReference type="InterPro" id="IPR010093">
    <property type="entry name" value="SinI_DNA-bd"/>
</dbReference>
<accession>A0A0F9D133</accession>
<dbReference type="InterPro" id="IPR009061">
    <property type="entry name" value="DNA-bd_dom_put_sf"/>
</dbReference>
<gene>
    <name evidence="2" type="ORF">LCGC14_2602420</name>
</gene>
<dbReference type="Pfam" id="PF12728">
    <property type="entry name" value="HTH_17"/>
    <property type="match status" value="1"/>
</dbReference>
<evidence type="ECO:0000313" key="2">
    <source>
        <dbReference type="EMBL" id="KKL05798.1"/>
    </source>
</evidence>
<dbReference type="GO" id="GO:0003677">
    <property type="term" value="F:DNA binding"/>
    <property type="evidence" value="ECO:0007669"/>
    <property type="project" value="InterPro"/>
</dbReference>
<dbReference type="EMBL" id="LAZR01043972">
    <property type="protein sequence ID" value="KKL05798.1"/>
    <property type="molecule type" value="Genomic_DNA"/>
</dbReference>
<proteinExistence type="predicted"/>
<name>A0A0F9D133_9ZZZZ</name>
<dbReference type="SUPFAM" id="SSF46955">
    <property type="entry name" value="Putative DNA-binding domain"/>
    <property type="match status" value="1"/>
</dbReference>
<sequence length="110" mass="11983">VAEGSRVKEGEHAGPWGSIMRGEFLSIQEFADTFGVHYATAWYWVRDGKVPSVRIGSRARIPRRWVEEQINAAIATTISPNIEEAPEREVGGRLPGLARPLTLVGPSGSA</sequence>
<reference evidence="2" key="1">
    <citation type="journal article" date="2015" name="Nature">
        <title>Complex archaea that bridge the gap between prokaryotes and eukaryotes.</title>
        <authorList>
            <person name="Spang A."/>
            <person name="Saw J.H."/>
            <person name="Jorgensen S.L."/>
            <person name="Zaremba-Niedzwiedzka K."/>
            <person name="Martijn J."/>
            <person name="Lind A.E."/>
            <person name="van Eijk R."/>
            <person name="Schleper C."/>
            <person name="Guy L."/>
            <person name="Ettema T.J."/>
        </authorList>
    </citation>
    <scope>NUCLEOTIDE SEQUENCE</scope>
</reference>
<dbReference type="AlphaFoldDB" id="A0A0F9D133"/>